<dbReference type="PANTHER" id="PTHR46401:SF2">
    <property type="entry name" value="GLYCOSYLTRANSFERASE WBBK-RELATED"/>
    <property type="match status" value="1"/>
</dbReference>
<sequence>MSVLLLDNSLSIVNRTGAYYLARDICREFVPAHADVRYWRLGRHAPEGLFRKLMARLMMLEIGLLGNSERCLIDSNADVGGFRVFLDPLYVLRSRLTDRDIVLCHDVGPLTHSELYDPRTVENYRLAYGKIARAKPGMVFVSDWSRARFGSIFGANFRHQITIPLYMRTELFNGSDEAVAALKGRRFFLTVGALETRKNQVAALKAFRDGHFWEQGVAYVLCGARGAGHEEISTLAANEPGVFMLNYVPDAQLRWLYEHAEAFILPSLLEGFGMPALEAAYMGLLPIVSADSALVEAVGGVCMEVSPHDHRSIADAMHRALTRGEAEKMQMSLALRQMAAGATKEKFLGQWRNLLLSEQVA</sequence>
<dbReference type="Proteomes" id="UP000240653">
    <property type="component" value="Unassembled WGS sequence"/>
</dbReference>
<dbReference type="SUPFAM" id="SSF53756">
    <property type="entry name" value="UDP-Glycosyltransferase/glycogen phosphorylase"/>
    <property type="match status" value="1"/>
</dbReference>
<evidence type="ECO:0000259" key="2">
    <source>
        <dbReference type="Pfam" id="PF00534"/>
    </source>
</evidence>
<dbReference type="GO" id="GO:0016757">
    <property type="term" value="F:glycosyltransferase activity"/>
    <property type="evidence" value="ECO:0007669"/>
    <property type="project" value="UniProtKB-KW"/>
</dbReference>
<feature type="domain" description="Glycosyl transferase family 1" evidence="2">
    <location>
        <begin position="182"/>
        <end position="327"/>
    </location>
</feature>
<keyword evidence="4" id="KW-1185">Reference proteome</keyword>
<comment type="caution">
    <text evidence="3">The sequence shown here is derived from an EMBL/GenBank/DDBJ whole genome shotgun (WGS) entry which is preliminary data.</text>
</comment>
<dbReference type="InterPro" id="IPR001296">
    <property type="entry name" value="Glyco_trans_1"/>
</dbReference>
<reference evidence="3 4" key="1">
    <citation type="submission" date="2018-03" db="EMBL/GenBank/DDBJ databases">
        <title>The draft genome of Mesorhizobium soli JCM 19897.</title>
        <authorList>
            <person name="Li L."/>
            <person name="Liu L."/>
            <person name="Liang L."/>
            <person name="Wang T."/>
            <person name="Zhang X."/>
        </authorList>
    </citation>
    <scope>NUCLEOTIDE SEQUENCE [LARGE SCALE GENOMIC DNA]</scope>
    <source>
        <strain evidence="3 4">JCM 19897</strain>
    </source>
</reference>
<keyword evidence="1 3" id="KW-0808">Transferase</keyword>
<evidence type="ECO:0000313" key="4">
    <source>
        <dbReference type="Proteomes" id="UP000240653"/>
    </source>
</evidence>
<dbReference type="Gene3D" id="3.40.50.2000">
    <property type="entry name" value="Glycogen Phosphorylase B"/>
    <property type="match status" value="1"/>
</dbReference>
<name>A0A2P7S7U1_9HYPH</name>
<dbReference type="EMBL" id="PXYL01000010">
    <property type="protein sequence ID" value="PSJ58549.1"/>
    <property type="molecule type" value="Genomic_DNA"/>
</dbReference>
<dbReference type="Pfam" id="PF00534">
    <property type="entry name" value="Glycos_transf_1"/>
    <property type="match status" value="1"/>
</dbReference>
<evidence type="ECO:0000313" key="3">
    <source>
        <dbReference type="EMBL" id="PSJ58549.1"/>
    </source>
</evidence>
<gene>
    <name evidence="3" type="ORF">C7I85_19320</name>
</gene>
<organism evidence="3 4">
    <name type="scientific">Pseudaminobacter soli</name>
    <name type="common">ex Li et al. 2025</name>
    <dbReference type="NCBI Taxonomy" id="1295366"/>
    <lineage>
        <taxon>Bacteria</taxon>
        <taxon>Pseudomonadati</taxon>
        <taxon>Pseudomonadota</taxon>
        <taxon>Alphaproteobacteria</taxon>
        <taxon>Hyphomicrobiales</taxon>
        <taxon>Phyllobacteriaceae</taxon>
        <taxon>Pseudaminobacter</taxon>
    </lineage>
</organism>
<evidence type="ECO:0000256" key="1">
    <source>
        <dbReference type="ARBA" id="ARBA00022679"/>
    </source>
</evidence>
<dbReference type="PANTHER" id="PTHR46401">
    <property type="entry name" value="GLYCOSYLTRANSFERASE WBBK-RELATED"/>
    <property type="match status" value="1"/>
</dbReference>
<proteinExistence type="predicted"/>
<dbReference type="OrthoDB" id="9790710at2"/>
<dbReference type="AlphaFoldDB" id="A0A2P7S7U1"/>
<dbReference type="RefSeq" id="WP_106725644.1">
    <property type="nucleotide sequence ID" value="NZ_PXYL01000010.1"/>
</dbReference>
<accession>A0A2P7S7U1</accession>
<protein>
    <submittedName>
        <fullName evidence="3">Mannosyltransferase</fullName>
    </submittedName>
</protein>
<keyword evidence="3" id="KW-0328">Glycosyltransferase</keyword>